<reference evidence="3" key="1">
    <citation type="journal article" date="2012" name="PLoS Genet.">
        <title>The genomes of the fungal plant pathogens Cladosporium fulvum and Dothistroma septosporum reveal adaptation to different hosts and lifestyles but also signatures of common ancestry.</title>
        <authorList>
            <person name="de Wit P.J.G.M."/>
            <person name="van der Burgt A."/>
            <person name="Oekmen B."/>
            <person name="Stergiopoulos I."/>
            <person name="Abd-Elsalam K.A."/>
            <person name="Aerts A.L."/>
            <person name="Bahkali A.H."/>
            <person name="Beenen H.G."/>
            <person name="Chettri P."/>
            <person name="Cox M.P."/>
            <person name="Datema E."/>
            <person name="de Vries R.P."/>
            <person name="Dhillon B."/>
            <person name="Ganley A.R."/>
            <person name="Griffiths S.A."/>
            <person name="Guo Y."/>
            <person name="Hamelin R.C."/>
            <person name="Henrissat B."/>
            <person name="Kabir M.S."/>
            <person name="Jashni M.K."/>
            <person name="Kema G."/>
            <person name="Klaubauf S."/>
            <person name="Lapidus A."/>
            <person name="Levasseur A."/>
            <person name="Lindquist E."/>
            <person name="Mehrabi R."/>
            <person name="Ohm R.A."/>
            <person name="Owen T.J."/>
            <person name="Salamov A."/>
            <person name="Schwelm A."/>
            <person name="Schijlen E."/>
            <person name="Sun H."/>
            <person name="van den Burg H.A."/>
            <person name="van Ham R.C.H.J."/>
            <person name="Zhang S."/>
            <person name="Goodwin S.B."/>
            <person name="Grigoriev I.V."/>
            <person name="Collemare J."/>
            <person name="Bradshaw R.E."/>
        </authorList>
    </citation>
    <scope>NUCLEOTIDE SEQUENCE [LARGE SCALE GENOMIC DNA]</scope>
    <source>
        <strain evidence="3">NZE10 / CBS 128990</strain>
    </source>
</reference>
<accession>M2YI86</accession>
<evidence type="ECO:0000313" key="2">
    <source>
        <dbReference type="EMBL" id="EME38631.1"/>
    </source>
</evidence>
<dbReference type="HOGENOM" id="CLU_2108949_0_0_1"/>
<dbReference type="SUPFAM" id="SSF51569">
    <property type="entry name" value="Aldolase"/>
    <property type="match status" value="1"/>
</dbReference>
<evidence type="ECO:0000313" key="3">
    <source>
        <dbReference type="Proteomes" id="UP000016933"/>
    </source>
</evidence>
<dbReference type="EMBL" id="KB446546">
    <property type="protein sequence ID" value="EME38631.1"/>
    <property type="molecule type" value="Genomic_DNA"/>
</dbReference>
<dbReference type="GO" id="GO:0009098">
    <property type="term" value="P:L-leucine biosynthetic process"/>
    <property type="evidence" value="ECO:0007669"/>
    <property type="project" value="TreeGrafter"/>
</dbReference>
<dbReference type="GO" id="GO:0003852">
    <property type="term" value="F:2-isopropylmalate synthase activity"/>
    <property type="evidence" value="ECO:0007669"/>
    <property type="project" value="TreeGrafter"/>
</dbReference>
<dbReference type="PANTHER" id="PTHR46911">
    <property type="match status" value="1"/>
</dbReference>
<feature type="domain" description="Pyruvate carboxyltransferase" evidence="1">
    <location>
        <begin position="8"/>
        <end position="113"/>
    </location>
</feature>
<dbReference type="OrthoDB" id="418791at2759"/>
<name>M2YI86_DOTSN</name>
<dbReference type="InterPro" id="IPR013785">
    <property type="entry name" value="Aldolase_TIM"/>
</dbReference>
<dbReference type="GO" id="GO:0005739">
    <property type="term" value="C:mitochondrion"/>
    <property type="evidence" value="ECO:0007669"/>
    <property type="project" value="TreeGrafter"/>
</dbReference>
<dbReference type="InterPro" id="IPR000891">
    <property type="entry name" value="PYR_CT"/>
</dbReference>
<dbReference type="Pfam" id="PF00682">
    <property type="entry name" value="HMGL-like"/>
    <property type="match status" value="1"/>
</dbReference>
<evidence type="ECO:0000259" key="1">
    <source>
        <dbReference type="Pfam" id="PF00682"/>
    </source>
</evidence>
<sequence>MAWNALKRAAQTFESKLRMYHLLLAMGFKEIEVGMPCANHSEYEFIRHLVDADLISAGVLVQAITPCSEPAVQRTIESLHGASQAISFTYLPTSDNNYRETILGDSEEEWIARAV</sequence>
<dbReference type="eggNOG" id="KOG2367">
    <property type="taxonomic scope" value="Eukaryota"/>
</dbReference>
<gene>
    <name evidence="2" type="ORF">DOTSEDRAFT_57038</name>
</gene>
<dbReference type="Proteomes" id="UP000016933">
    <property type="component" value="Unassembled WGS sequence"/>
</dbReference>
<dbReference type="Gene3D" id="3.20.20.70">
    <property type="entry name" value="Aldolase class I"/>
    <property type="match status" value="1"/>
</dbReference>
<organism evidence="2 3">
    <name type="scientific">Dothistroma septosporum (strain NZE10 / CBS 128990)</name>
    <name type="common">Red band needle blight fungus</name>
    <name type="synonym">Mycosphaerella pini</name>
    <dbReference type="NCBI Taxonomy" id="675120"/>
    <lineage>
        <taxon>Eukaryota</taxon>
        <taxon>Fungi</taxon>
        <taxon>Dikarya</taxon>
        <taxon>Ascomycota</taxon>
        <taxon>Pezizomycotina</taxon>
        <taxon>Dothideomycetes</taxon>
        <taxon>Dothideomycetidae</taxon>
        <taxon>Mycosphaerellales</taxon>
        <taxon>Mycosphaerellaceae</taxon>
        <taxon>Dothistroma</taxon>
    </lineage>
</organism>
<keyword evidence="3" id="KW-1185">Reference proteome</keyword>
<proteinExistence type="predicted"/>
<dbReference type="PANTHER" id="PTHR46911:SF1">
    <property type="entry name" value="2-ISOPROPYLMALATE SYNTHASE"/>
    <property type="match status" value="1"/>
</dbReference>
<reference evidence="2 3" key="2">
    <citation type="journal article" date="2012" name="PLoS Pathog.">
        <title>Diverse lifestyles and strategies of plant pathogenesis encoded in the genomes of eighteen Dothideomycetes fungi.</title>
        <authorList>
            <person name="Ohm R.A."/>
            <person name="Feau N."/>
            <person name="Henrissat B."/>
            <person name="Schoch C.L."/>
            <person name="Horwitz B.A."/>
            <person name="Barry K.W."/>
            <person name="Condon B.J."/>
            <person name="Copeland A.C."/>
            <person name="Dhillon B."/>
            <person name="Glaser F."/>
            <person name="Hesse C.N."/>
            <person name="Kosti I."/>
            <person name="LaButti K."/>
            <person name="Lindquist E.A."/>
            <person name="Lucas S."/>
            <person name="Salamov A.A."/>
            <person name="Bradshaw R.E."/>
            <person name="Ciuffetti L."/>
            <person name="Hamelin R.C."/>
            <person name="Kema G.H.J."/>
            <person name="Lawrence C."/>
            <person name="Scott J.A."/>
            <person name="Spatafora J.W."/>
            <person name="Turgeon B.G."/>
            <person name="de Wit P.J.G.M."/>
            <person name="Zhong S."/>
            <person name="Goodwin S.B."/>
            <person name="Grigoriev I.V."/>
        </authorList>
    </citation>
    <scope>NUCLEOTIDE SEQUENCE [LARGE SCALE GENOMIC DNA]</scope>
    <source>
        <strain evidence="3">NZE10 / CBS 128990</strain>
    </source>
</reference>
<dbReference type="AlphaFoldDB" id="M2YI86"/>
<dbReference type="STRING" id="675120.M2YI86"/>
<protein>
    <recommendedName>
        <fullName evidence="1">Pyruvate carboxyltransferase domain-containing protein</fullName>
    </recommendedName>
</protein>